<accession>A0ABQ1U874</accession>
<proteinExistence type="predicted"/>
<comment type="caution">
    <text evidence="1">The sequence shown here is derived from an EMBL/GenBank/DDBJ whole genome shotgun (WGS) entry which is preliminary data.</text>
</comment>
<dbReference type="EMBL" id="BMHT01000004">
    <property type="protein sequence ID" value="GGF11164.1"/>
    <property type="molecule type" value="Genomic_DNA"/>
</dbReference>
<evidence type="ECO:0008006" key="3">
    <source>
        <dbReference type="Google" id="ProtNLM"/>
    </source>
</evidence>
<protein>
    <recommendedName>
        <fullName evidence="3">VCBS repeat-containing protein</fullName>
    </recommendedName>
</protein>
<gene>
    <name evidence="1" type="ORF">GCM10011383_22940</name>
</gene>
<organism evidence="1 2">
    <name type="scientific">Hymenobacter cavernae</name>
    <dbReference type="NCBI Taxonomy" id="2044852"/>
    <lineage>
        <taxon>Bacteria</taxon>
        <taxon>Pseudomonadati</taxon>
        <taxon>Bacteroidota</taxon>
        <taxon>Cytophagia</taxon>
        <taxon>Cytophagales</taxon>
        <taxon>Hymenobacteraceae</taxon>
        <taxon>Hymenobacter</taxon>
    </lineage>
</organism>
<evidence type="ECO:0000313" key="2">
    <source>
        <dbReference type="Proteomes" id="UP000632273"/>
    </source>
</evidence>
<evidence type="ECO:0000313" key="1">
    <source>
        <dbReference type="EMBL" id="GGF11164.1"/>
    </source>
</evidence>
<keyword evidence="2" id="KW-1185">Reference proteome</keyword>
<sequence length="345" mass="39538">MSVAHTLTKLLLPGLFLVLAFSVKAQLQSIIPQLVIPSDVDSLRTVADVEVWIVQHEPRKNYFYPRFLVDTTLIQFGLACQKQCAKLLVEPWVKADFDGNGYADLLVLRRRSSKWTEGTEPWLFMNYGNQQCEPRRLYGRGQGHCEQPTVIRLENRPAIVYFHAVTPLNSQPGNLVLPSVLQLDTLVFQHGAFMEYNRHPSKHQLEKIEIASGLHDYDTATEITILADRTAIYRQLKDYGAWGPFSSPRPVGSFQATVDTVSFNRIQRVLQIIRLRNATVSYTVNWTDAGTEHLRVSYDQDKVFEVEDCGEQGTFGLNHLYSLLYKLRETQKWRPINDNNDTPTR</sequence>
<reference evidence="2" key="1">
    <citation type="journal article" date="2019" name="Int. J. Syst. Evol. Microbiol.">
        <title>The Global Catalogue of Microorganisms (GCM) 10K type strain sequencing project: providing services to taxonomists for standard genome sequencing and annotation.</title>
        <authorList>
            <consortium name="The Broad Institute Genomics Platform"/>
            <consortium name="The Broad Institute Genome Sequencing Center for Infectious Disease"/>
            <person name="Wu L."/>
            <person name="Ma J."/>
        </authorList>
    </citation>
    <scope>NUCLEOTIDE SEQUENCE [LARGE SCALE GENOMIC DNA]</scope>
    <source>
        <strain evidence="2">CGMCC 1.15197</strain>
    </source>
</reference>
<dbReference type="RefSeq" id="WP_188814155.1">
    <property type="nucleotide sequence ID" value="NZ_BMHT01000004.1"/>
</dbReference>
<dbReference type="Proteomes" id="UP000632273">
    <property type="component" value="Unassembled WGS sequence"/>
</dbReference>
<name>A0ABQ1U874_9BACT</name>